<proteinExistence type="predicted"/>
<evidence type="ECO:0000313" key="1">
    <source>
        <dbReference type="EMBL" id="KAF8885237.1"/>
    </source>
</evidence>
<reference evidence="1" key="1">
    <citation type="submission" date="2020-11" db="EMBL/GenBank/DDBJ databases">
        <authorList>
            <consortium name="DOE Joint Genome Institute"/>
            <person name="Ahrendt S."/>
            <person name="Riley R."/>
            <person name="Andreopoulos W."/>
            <person name="LaButti K."/>
            <person name="Pangilinan J."/>
            <person name="Ruiz-duenas F.J."/>
            <person name="Barrasa J.M."/>
            <person name="Sanchez-Garcia M."/>
            <person name="Camarero S."/>
            <person name="Miyauchi S."/>
            <person name="Serrano A."/>
            <person name="Linde D."/>
            <person name="Babiker R."/>
            <person name="Drula E."/>
            <person name="Ayuso-Fernandez I."/>
            <person name="Pacheco R."/>
            <person name="Padilla G."/>
            <person name="Ferreira P."/>
            <person name="Barriuso J."/>
            <person name="Kellner H."/>
            <person name="Castanera R."/>
            <person name="Alfaro M."/>
            <person name="Ramirez L."/>
            <person name="Pisabarro A.G."/>
            <person name="Kuo A."/>
            <person name="Tritt A."/>
            <person name="Lipzen A."/>
            <person name="He G."/>
            <person name="Yan M."/>
            <person name="Ng V."/>
            <person name="Cullen D."/>
            <person name="Martin F."/>
            <person name="Rosso M.-N."/>
            <person name="Henrissat B."/>
            <person name="Hibbett D."/>
            <person name="Martinez A.T."/>
            <person name="Grigoriev I.V."/>
        </authorList>
    </citation>
    <scope>NUCLEOTIDE SEQUENCE</scope>
    <source>
        <strain evidence="1">AH 44721</strain>
    </source>
</reference>
<evidence type="ECO:0000313" key="2">
    <source>
        <dbReference type="Proteomes" id="UP000724874"/>
    </source>
</evidence>
<dbReference type="EMBL" id="JADNYJ010000103">
    <property type="protein sequence ID" value="KAF8885237.1"/>
    <property type="molecule type" value="Genomic_DNA"/>
</dbReference>
<keyword evidence="2" id="KW-1185">Reference proteome</keyword>
<protein>
    <submittedName>
        <fullName evidence="1">Uncharacterized protein</fullName>
    </submittedName>
</protein>
<organism evidence="1 2">
    <name type="scientific">Gymnopilus junonius</name>
    <name type="common">Spectacular rustgill mushroom</name>
    <name type="synonym">Gymnopilus spectabilis subsp. junonius</name>
    <dbReference type="NCBI Taxonomy" id="109634"/>
    <lineage>
        <taxon>Eukaryota</taxon>
        <taxon>Fungi</taxon>
        <taxon>Dikarya</taxon>
        <taxon>Basidiomycota</taxon>
        <taxon>Agaricomycotina</taxon>
        <taxon>Agaricomycetes</taxon>
        <taxon>Agaricomycetidae</taxon>
        <taxon>Agaricales</taxon>
        <taxon>Agaricineae</taxon>
        <taxon>Hymenogastraceae</taxon>
        <taxon>Gymnopilus</taxon>
    </lineage>
</organism>
<comment type="caution">
    <text evidence="1">The sequence shown here is derived from an EMBL/GenBank/DDBJ whole genome shotgun (WGS) entry which is preliminary data.</text>
</comment>
<gene>
    <name evidence="1" type="ORF">CPB84DRAFT_1788501</name>
</gene>
<dbReference type="Proteomes" id="UP000724874">
    <property type="component" value="Unassembled WGS sequence"/>
</dbReference>
<name>A0A9P5TJJ1_GYMJU</name>
<sequence>MARQCSPHHWPLPHSSQAIETLVGIRPGLHPNPRSFSCLPYGGSYVNNTPPNPGRRVFDLGTPEIRV</sequence>
<accession>A0A9P5TJJ1</accession>
<dbReference type="AlphaFoldDB" id="A0A9P5TJJ1"/>